<evidence type="ECO:0000313" key="5">
    <source>
        <dbReference type="EMBL" id="CAK1549546.1"/>
    </source>
</evidence>
<sequence length="399" mass="46229">MSKLVENQIKINETLKIILDSDAYRDSSLIKYMKFAQHLAIITENIDDVISELIRIENSLAFIRASSAHHSMISIKVLGKMINRLISIYGKEHVLELELREYYELIKPGYYFSGTRIVVIFKLPLFIKDSYDLYRLSIAPNKYQQALIPPYPLIATNRKGYVYMEAECPKYNHWYLCGEKMDHQIRQQPDCTQELIINQALDKTCQMTTITLSRISLEELDEKHYIISFPNATKIHLRCARDDYTILSGTYLITVPVNCFLFTSEFTITNTNDQIEGRPLKIMKLPYDKEAHANSSSHVYLKSIDLTRLHEAQHHLVTQPTLQIEQVPANYLYHTTIPLYTIILISVLVVSGVLILRHFGLLQRQPKVKNTPTRDDIYAKPENPGSQKTAIFHHLKMQK</sequence>
<organism evidence="3 8">
    <name type="scientific">Leptosia nina</name>
    <dbReference type="NCBI Taxonomy" id="320188"/>
    <lineage>
        <taxon>Eukaryota</taxon>
        <taxon>Metazoa</taxon>
        <taxon>Ecdysozoa</taxon>
        <taxon>Arthropoda</taxon>
        <taxon>Hexapoda</taxon>
        <taxon>Insecta</taxon>
        <taxon>Pterygota</taxon>
        <taxon>Neoptera</taxon>
        <taxon>Endopterygota</taxon>
        <taxon>Lepidoptera</taxon>
        <taxon>Glossata</taxon>
        <taxon>Ditrysia</taxon>
        <taxon>Papilionoidea</taxon>
        <taxon>Pieridae</taxon>
        <taxon>Pierinae</taxon>
        <taxon>Leptosia</taxon>
    </lineage>
</organism>
<evidence type="ECO:0000313" key="7">
    <source>
        <dbReference type="EMBL" id="CAK1553209.1"/>
    </source>
</evidence>
<evidence type="ECO:0000313" key="3">
    <source>
        <dbReference type="EMBL" id="CAK1541526.1"/>
    </source>
</evidence>
<keyword evidence="8" id="KW-1185">Reference proteome</keyword>
<evidence type="ECO:0000313" key="6">
    <source>
        <dbReference type="EMBL" id="CAK1549808.1"/>
    </source>
</evidence>
<evidence type="ECO:0000256" key="1">
    <source>
        <dbReference type="SAM" id="Phobius"/>
    </source>
</evidence>
<dbReference type="Proteomes" id="UP001497472">
    <property type="component" value="Unassembled WGS sequence"/>
</dbReference>
<evidence type="ECO:0000313" key="4">
    <source>
        <dbReference type="EMBL" id="CAK1544803.1"/>
    </source>
</evidence>
<dbReference type="EMBL" id="CAVLEF010000039">
    <property type="protein sequence ID" value="CAK1549546.1"/>
    <property type="molecule type" value="Genomic_DNA"/>
</dbReference>
<gene>
    <name evidence="7" type="ORF">LNINA_LOCUS12222</name>
    <name evidence="3" type="ORF">LNINA_LOCUS1503</name>
    <name evidence="4" type="ORF">LNINA_LOCUS4514</name>
    <name evidence="2" type="ORF">LNINA_LOCUS691</name>
    <name evidence="5" type="ORF">LNINA_LOCUS8831</name>
    <name evidence="6" type="ORF">LNINA_LOCUS9081</name>
</gene>
<proteinExistence type="predicted"/>
<reference evidence="3 8" key="1">
    <citation type="submission" date="2023-11" db="EMBL/GenBank/DDBJ databases">
        <authorList>
            <person name="Okamura Y."/>
        </authorList>
    </citation>
    <scope>NUCLEOTIDE SEQUENCE [LARGE SCALE GENOMIC DNA]</scope>
</reference>
<dbReference type="EMBL" id="CAVLEF010000215">
    <property type="protein sequence ID" value="CAK1553209.1"/>
    <property type="molecule type" value="Genomic_DNA"/>
</dbReference>
<comment type="caution">
    <text evidence="3">The sequence shown here is derived from an EMBL/GenBank/DDBJ whole genome shotgun (WGS) entry which is preliminary data.</text>
</comment>
<dbReference type="EMBL" id="CAVLEF010000002">
    <property type="protein sequence ID" value="CAK1541526.1"/>
    <property type="molecule type" value="Genomic_DNA"/>
</dbReference>
<dbReference type="EMBL" id="CAVLEF010000006">
    <property type="protein sequence ID" value="CAK1544803.1"/>
    <property type="molecule type" value="Genomic_DNA"/>
</dbReference>
<evidence type="ECO:0008006" key="9">
    <source>
        <dbReference type="Google" id="ProtNLM"/>
    </source>
</evidence>
<dbReference type="AlphaFoldDB" id="A0AAV1IYQ4"/>
<keyword evidence="1" id="KW-1133">Transmembrane helix</keyword>
<dbReference type="EMBL" id="CAVLEF010000040">
    <property type="protein sequence ID" value="CAK1549808.1"/>
    <property type="molecule type" value="Genomic_DNA"/>
</dbReference>
<evidence type="ECO:0000313" key="8">
    <source>
        <dbReference type="Proteomes" id="UP001497472"/>
    </source>
</evidence>
<name>A0AAV1IYQ4_9NEOP</name>
<keyword evidence="1" id="KW-0472">Membrane</keyword>
<keyword evidence="1" id="KW-0812">Transmembrane</keyword>
<evidence type="ECO:0000313" key="2">
    <source>
        <dbReference type="EMBL" id="CAK1540653.1"/>
    </source>
</evidence>
<protein>
    <recommendedName>
        <fullName evidence="9">Envelope fusion protein</fullName>
    </recommendedName>
</protein>
<feature type="transmembrane region" description="Helical" evidence="1">
    <location>
        <begin position="337"/>
        <end position="356"/>
    </location>
</feature>
<dbReference type="EMBL" id="CAVLEF010000001">
    <property type="protein sequence ID" value="CAK1540653.1"/>
    <property type="molecule type" value="Genomic_DNA"/>
</dbReference>
<accession>A0AAV1IYQ4</accession>